<dbReference type="AlphaFoldDB" id="A0AAD4U5B1"/>
<evidence type="ECO:0000313" key="1">
    <source>
        <dbReference type="EMBL" id="KAI4537855.1"/>
    </source>
</evidence>
<name>A0AAD4U5B1_OVIAM</name>
<accession>A0AAD4U5B1</accession>
<protein>
    <submittedName>
        <fullName evidence="1">Uncharacterized protein</fullName>
    </submittedName>
</protein>
<proteinExistence type="predicted"/>
<evidence type="ECO:0000313" key="2">
    <source>
        <dbReference type="Proteomes" id="UP001214576"/>
    </source>
</evidence>
<dbReference type="EMBL" id="JAKZEL010000014">
    <property type="protein sequence ID" value="KAI4537855.1"/>
    <property type="molecule type" value="Genomic_DNA"/>
</dbReference>
<keyword evidence="2" id="KW-1185">Reference proteome</keyword>
<gene>
    <name evidence="1" type="ORF">MG293_012718</name>
</gene>
<organism evidence="1 2">
    <name type="scientific">Ovis ammon polii</name>
    <dbReference type="NCBI Taxonomy" id="230172"/>
    <lineage>
        <taxon>Eukaryota</taxon>
        <taxon>Metazoa</taxon>
        <taxon>Chordata</taxon>
        <taxon>Craniata</taxon>
        <taxon>Vertebrata</taxon>
        <taxon>Euteleostomi</taxon>
        <taxon>Mammalia</taxon>
        <taxon>Eutheria</taxon>
        <taxon>Laurasiatheria</taxon>
        <taxon>Artiodactyla</taxon>
        <taxon>Ruminantia</taxon>
        <taxon>Pecora</taxon>
        <taxon>Bovidae</taxon>
        <taxon>Caprinae</taxon>
        <taxon>Ovis</taxon>
    </lineage>
</organism>
<comment type="caution">
    <text evidence="1">The sequence shown here is derived from an EMBL/GenBank/DDBJ whole genome shotgun (WGS) entry which is preliminary data.</text>
</comment>
<reference evidence="1" key="1">
    <citation type="submission" date="2022-03" db="EMBL/GenBank/DDBJ databases">
        <title>Genomic analyses of argali, domestic sheep and their hybrids provide insights into chromosomal evolution, heterosis and genetic basis of agronomic traits.</title>
        <authorList>
            <person name="Li M."/>
        </authorList>
    </citation>
    <scope>NUCLEOTIDE SEQUENCE</scope>
    <source>
        <strain evidence="1">CAU-MHL-2022a</strain>
        <tissue evidence="1">Skin</tissue>
    </source>
</reference>
<dbReference type="Proteomes" id="UP001214576">
    <property type="component" value="Unassembled WGS sequence"/>
</dbReference>
<sequence>MPSGGLRDELTCTGYGKRRFVRHMLPGNICLSSPKLRLSFAVLYEMGRLPVAKAKDYDKYDGAFDRLRSLVTPKAGPPQGDRMVLGPMKGVTELQGPPLGNLTSSGSVVLWGGCLQSALSWGGSCAEDGLMMSISPQWMLLIVHSASSYILLFPESMYPHVDRLRSYSQFTGHRAGTTPFSDCADPNSLEPSETESFCFTEASQINTS</sequence>